<organism evidence="1 2">
    <name type="scientific">Stutzerimonas nosocomialis</name>
    <dbReference type="NCBI Taxonomy" id="1056496"/>
    <lineage>
        <taxon>Bacteria</taxon>
        <taxon>Pseudomonadati</taxon>
        <taxon>Pseudomonadota</taxon>
        <taxon>Gammaproteobacteria</taxon>
        <taxon>Pseudomonadales</taxon>
        <taxon>Pseudomonadaceae</taxon>
        <taxon>Stutzerimonas</taxon>
    </lineage>
</organism>
<sequence>MQPARLDLPIIPGETLRKPFWLLQPIFEYRPISVIEQSAPLRLTVPTHGLHADWPVWIEGVDRWSNLNRDKLREPFFMALRIDDSTLELNEFNGIGKNASGGMLVYRPGVDLAGVTGRLTIRGRATIELTTENGGLVIEGVGQLLMVLTAEQSALITPGSTYDLDLTMSNGDVLRWLRGDVVIDRGGCHG</sequence>
<reference evidence="1 2" key="1">
    <citation type="journal article" date="2017" name="Eur. J. Clin. Microbiol. Infect. Dis.">
        <title>Uncommonly isolated clinical Pseudomonas: identification and phylogenetic assignation.</title>
        <authorList>
            <person name="Mulet M."/>
            <person name="Gomila M."/>
            <person name="Ramirez A."/>
            <person name="Cardew S."/>
            <person name="Moore E.R."/>
            <person name="Lalucat J."/>
            <person name="Garcia-Valdes E."/>
        </authorList>
    </citation>
    <scope>NUCLEOTIDE SEQUENCE [LARGE SCALE GENOMIC DNA]</scope>
    <source>
        <strain evidence="1 2">SD129</strain>
    </source>
</reference>
<keyword evidence="2" id="KW-1185">Reference proteome</keyword>
<proteinExistence type="predicted"/>
<protein>
    <submittedName>
        <fullName evidence="1">Uncharacterized protein</fullName>
    </submittedName>
</protein>
<dbReference type="RefSeq" id="WP_138410729.1">
    <property type="nucleotide sequence ID" value="NZ_QLAG01000002.1"/>
</dbReference>
<accession>A0A5R9QIH9</accession>
<dbReference type="EMBL" id="QLAG01000002">
    <property type="protein sequence ID" value="TLX65061.1"/>
    <property type="molecule type" value="Genomic_DNA"/>
</dbReference>
<evidence type="ECO:0000313" key="2">
    <source>
        <dbReference type="Proteomes" id="UP000306753"/>
    </source>
</evidence>
<evidence type="ECO:0000313" key="1">
    <source>
        <dbReference type="EMBL" id="TLX65061.1"/>
    </source>
</evidence>
<comment type="caution">
    <text evidence="1">The sequence shown here is derived from an EMBL/GenBank/DDBJ whole genome shotgun (WGS) entry which is preliminary data.</text>
</comment>
<dbReference type="Proteomes" id="UP000306753">
    <property type="component" value="Unassembled WGS sequence"/>
</dbReference>
<name>A0A5R9QIH9_9GAMM</name>
<dbReference type="AlphaFoldDB" id="A0A5R9QIH9"/>
<gene>
    <name evidence="1" type="ORF">DN820_01740</name>
</gene>